<name>A0ABZ0I4T8_9GAMM</name>
<proteinExistence type="predicted"/>
<dbReference type="PANTHER" id="PTHR30441:SF8">
    <property type="entry name" value="DUF748 DOMAIN-CONTAINING PROTEIN"/>
    <property type="match status" value="1"/>
</dbReference>
<keyword evidence="3" id="KW-1185">Reference proteome</keyword>
<dbReference type="InterPro" id="IPR052894">
    <property type="entry name" value="AsmA-related"/>
</dbReference>
<accession>A0ABZ0I4T8</accession>
<feature type="domain" description="AsmA" evidence="1">
    <location>
        <begin position="627"/>
        <end position="845"/>
    </location>
</feature>
<gene>
    <name evidence="2" type="ORF">R0135_03245</name>
</gene>
<evidence type="ECO:0000313" key="3">
    <source>
        <dbReference type="Proteomes" id="UP001626537"/>
    </source>
</evidence>
<dbReference type="Pfam" id="PF05170">
    <property type="entry name" value="AsmA"/>
    <property type="match status" value="1"/>
</dbReference>
<sequence length="944" mass="101784">MSKPLRLSLIAALFILLPLLSALLALWISPPLTLRVIDLAVRQFTPYQLQLTNPRLHWSPFTFQADLMLVNYREQQGPPLIALQAVDLDMSARELLLGNISRGHFSANNVTYYLDDESSNQAINIEGLLAPISRLPMEISVSSLHLISRTDNIWIFPLYGLAATRSTEGSWDIAAHADVAQRSVSLAAKADWQILNSQAHRLNVSAIISGLTEDSELRAQGYVDASGADLSYELAVEGHYERVSDFLRALDAEAYQFGGNLTIRGTLSGDLNGYALTLDELGLKKQSAFDFTASGTIARQGSDEVTMNLQANGFARQMDGLIPSDGVLADLLLRSELELEVAGTLAAPLLKRTSLVLHGVGQSRISLSNQSQTLQLTELSALSPEQIMHADLTGTVGDLSAFLMASGADLGGELIQSQLKGVTGRFTGEVHGTVDDLQVDLSNIETLHPLYRLTGTTSVLWHEKLLSAPLIELTLAQRQGHGSIGAKGTIAELATAKGLAMYLTLDEFELEPLLTLLDVTSPPTLGSAQGTALLTRASDTLRLRDVDLSIKPSLDTTFGITGNGSLINDELSADLNISLEQLGTDTWHAKTSLSTVPETMQARLRLRPNYATLLSDIQLGDTKIQAVATADIDRNAVDRLSLDLYTAQLHLDDFRSTPASPAISDEPWSIQALNQSLPAYPVHFSLRSGQVTGPLSLLQDLSLAIDTEPGRITLKELDTRYAGGELMMRGNIDYRLTPTAISLAGRGIRVPLGALTEDLGLQEDVSGALSFQGGLVTRGSNAPDWRGNLQGRVSTALNDVTVSGAAYDLLMSNLLAWLVRGAGEKTTTFSCTMAQFDITAGVARSDSIYIETPRMLATGKASIDLAQDKLDVRIEPRSKTRAFQFPSAVHIKGPVSDPQLRVSPLQASADLSAQALLLLPSLTLKLFGLDGPDNPYRPCETESP</sequence>
<reference evidence="2 3" key="1">
    <citation type="submission" date="2023-10" db="EMBL/GenBank/DDBJ databases">
        <title>Two novel species belonging to the OM43/NOR5 clade.</title>
        <authorList>
            <person name="Park M."/>
        </authorList>
    </citation>
    <scope>NUCLEOTIDE SEQUENCE [LARGE SCALE GENOMIC DNA]</scope>
    <source>
        <strain evidence="2 3">IMCC43200</strain>
    </source>
</reference>
<dbReference type="RefSeq" id="WP_407348827.1">
    <property type="nucleotide sequence ID" value="NZ_CP136864.1"/>
</dbReference>
<organism evidence="2 3">
    <name type="scientific">Congregibacter variabilis</name>
    <dbReference type="NCBI Taxonomy" id="3081200"/>
    <lineage>
        <taxon>Bacteria</taxon>
        <taxon>Pseudomonadati</taxon>
        <taxon>Pseudomonadota</taxon>
        <taxon>Gammaproteobacteria</taxon>
        <taxon>Cellvibrionales</taxon>
        <taxon>Halieaceae</taxon>
        <taxon>Congregibacter</taxon>
    </lineage>
</organism>
<dbReference type="PANTHER" id="PTHR30441">
    <property type="entry name" value="DUF748 DOMAIN-CONTAINING PROTEIN"/>
    <property type="match status" value="1"/>
</dbReference>
<dbReference type="Proteomes" id="UP001626537">
    <property type="component" value="Chromosome"/>
</dbReference>
<dbReference type="EMBL" id="CP136864">
    <property type="protein sequence ID" value="WOJ94190.1"/>
    <property type="molecule type" value="Genomic_DNA"/>
</dbReference>
<evidence type="ECO:0000259" key="1">
    <source>
        <dbReference type="Pfam" id="PF05170"/>
    </source>
</evidence>
<evidence type="ECO:0000313" key="2">
    <source>
        <dbReference type="EMBL" id="WOJ94190.1"/>
    </source>
</evidence>
<dbReference type="InterPro" id="IPR007844">
    <property type="entry name" value="AsmA"/>
</dbReference>
<protein>
    <submittedName>
        <fullName evidence="2">AsmA family protein</fullName>
    </submittedName>
</protein>